<accession>A0A914PKT5</accession>
<evidence type="ECO:0000259" key="12">
    <source>
        <dbReference type="Pfam" id="PF00999"/>
    </source>
</evidence>
<evidence type="ECO:0000256" key="7">
    <source>
        <dbReference type="ARBA" id="ARBA00023136"/>
    </source>
</evidence>
<feature type="transmembrane region" description="Helical" evidence="11">
    <location>
        <begin position="308"/>
        <end position="332"/>
    </location>
</feature>
<evidence type="ECO:0000256" key="11">
    <source>
        <dbReference type="SAM" id="Phobius"/>
    </source>
</evidence>
<feature type="transmembrane region" description="Helical" evidence="11">
    <location>
        <begin position="124"/>
        <end position="149"/>
    </location>
</feature>
<evidence type="ECO:0000256" key="6">
    <source>
        <dbReference type="ARBA" id="ARBA00023065"/>
    </source>
</evidence>
<keyword evidence="10" id="KW-0175">Coiled coil</keyword>
<evidence type="ECO:0000256" key="5">
    <source>
        <dbReference type="ARBA" id="ARBA00023053"/>
    </source>
</evidence>
<evidence type="ECO:0000256" key="9">
    <source>
        <dbReference type="RuleBase" id="RU003722"/>
    </source>
</evidence>
<dbReference type="WBParaSite" id="PDA_v2.g16427.t1">
    <property type="protein sequence ID" value="PDA_v2.g16427.t1"/>
    <property type="gene ID" value="PDA_v2.g16427"/>
</dbReference>
<evidence type="ECO:0000313" key="13">
    <source>
        <dbReference type="Proteomes" id="UP000887578"/>
    </source>
</evidence>
<evidence type="ECO:0000256" key="8">
    <source>
        <dbReference type="ARBA" id="ARBA00023201"/>
    </source>
</evidence>
<dbReference type="PANTHER" id="PTHR10110">
    <property type="entry name" value="SODIUM/HYDROGEN EXCHANGER"/>
    <property type="match status" value="1"/>
</dbReference>
<evidence type="ECO:0000256" key="4">
    <source>
        <dbReference type="ARBA" id="ARBA00022989"/>
    </source>
</evidence>
<evidence type="ECO:0000256" key="2">
    <source>
        <dbReference type="ARBA" id="ARBA00022448"/>
    </source>
</evidence>
<dbReference type="GO" id="GO:0015385">
    <property type="term" value="F:sodium:proton antiporter activity"/>
    <property type="evidence" value="ECO:0007669"/>
    <property type="project" value="InterPro"/>
</dbReference>
<dbReference type="GO" id="GO:0005886">
    <property type="term" value="C:plasma membrane"/>
    <property type="evidence" value="ECO:0007669"/>
    <property type="project" value="TreeGrafter"/>
</dbReference>
<dbReference type="InterPro" id="IPR006153">
    <property type="entry name" value="Cation/H_exchanger_TM"/>
</dbReference>
<keyword evidence="2 9" id="KW-0813">Transport</keyword>
<dbReference type="GO" id="GO:0051453">
    <property type="term" value="P:regulation of intracellular pH"/>
    <property type="evidence" value="ECO:0007669"/>
    <property type="project" value="TreeGrafter"/>
</dbReference>
<dbReference type="NCBIfam" id="TIGR00840">
    <property type="entry name" value="b_cpa1"/>
    <property type="match status" value="1"/>
</dbReference>
<feature type="transmembrane region" description="Helical" evidence="11">
    <location>
        <begin position="94"/>
        <end position="112"/>
    </location>
</feature>
<feature type="transmembrane region" description="Helical" evidence="11">
    <location>
        <begin position="274"/>
        <end position="296"/>
    </location>
</feature>
<dbReference type="Pfam" id="PF00999">
    <property type="entry name" value="Na_H_Exchanger"/>
    <property type="match status" value="1"/>
</dbReference>
<dbReference type="GO" id="GO:0098719">
    <property type="term" value="P:sodium ion import across plasma membrane"/>
    <property type="evidence" value="ECO:0007669"/>
    <property type="project" value="TreeGrafter"/>
</dbReference>
<evidence type="ECO:0000256" key="3">
    <source>
        <dbReference type="ARBA" id="ARBA00022692"/>
    </source>
</evidence>
<keyword evidence="3 9" id="KW-0812">Transmembrane</keyword>
<evidence type="ECO:0000313" key="14">
    <source>
        <dbReference type="WBParaSite" id="PDA_v2.g16427.t1"/>
    </source>
</evidence>
<dbReference type="InterPro" id="IPR018422">
    <property type="entry name" value="Cation/H_exchanger_CPA1"/>
</dbReference>
<keyword evidence="4 11" id="KW-1133">Transmembrane helix</keyword>
<dbReference type="Proteomes" id="UP000887578">
    <property type="component" value="Unplaced"/>
</dbReference>
<keyword evidence="8 9" id="KW-0739">Sodium transport</keyword>
<feature type="transmembrane region" description="Helical" evidence="11">
    <location>
        <begin position="169"/>
        <end position="192"/>
    </location>
</feature>
<reference evidence="14" key="1">
    <citation type="submission" date="2022-11" db="UniProtKB">
        <authorList>
            <consortium name="WormBaseParasite"/>
        </authorList>
    </citation>
    <scope>IDENTIFICATION</scope>
</reference>
<proteinExistence type="inferred from homology"/>
<dbReference type="AlphaFoldDB" id="A0A914PKT5"/>
<dbReference type="Gene3D" id="6.10.140.1330">
    <property type="match status" value="1"/>
</dbReference>
<organism evidence="13 14">
    <name type="scientific">Panagrolaimus davidi</name>
    <dbReference type="NCBI Taxonomy" id="227884"/>
    <lineage>
        <taxon>Eukaryota</taxon>
        <taxon>Metazoa</taxon>
        <taxon>Ecdysozoa</taxon>
        <taxon>Nematoda</taxon>
        <taxon>Chromadorea</taxon>
        <taxon>Rhabditida</taxon>
        <taxon>Tylenchina</taxon>
        <taxon>Panagrolaimomorpha</taxon>
        <taxon>Panagrolaimoidea</taxon>
        <taxon>Panagrolaimidae</taxon>
        <taxon>Panagrolaimus</taxon>
    </lineage>
</organism>
<feature type="transmembrane region" description="Helical" evidence="11">
    <location>
        <begin position="241"/>
        <end position="262"/>
    </location>
</feature>
<evidence type="ECO:0000256" key="1">
    <source>
        <dbReference type="ARBA" id="ARBA00004141"/>
    </source>
</evidence>
<feature type="transmembrane region" description="Helical" evidence="11">
    <location>
        <begin position="213"/>
        <end position="235"/>
    </location>
</feature>
<sequence length="419" mass="46776">MFEAGYFMPNRQLFDNFGSVIFLAAIGTISNAIAICATLYYLGQLHFFSIPFSLFEILLFAAPISAVDPVAVIAVFEEIHVNDFLFIHVFGESLFNDSITVVLYIMFLKFIAFGEDNIYWYHYFAVGGSFFLIAGGGILIGIIAAVALMTKFSINLPTVSQISVFIVPYLAYLSAELFGMSSIFAIVVCGILMKDYIKANISNETRIFTKQAVKAFAQCTENLAFFLLGITSIIGNLHRDFAFIGFSLACCLCYRIIAIMIQCSVLNPFKKQKFGFIEQIILSFSGLRGAIAYGLAASMPDTIKAKPMFLANFMACIFFSVFIQGIAIRPLLNFLKVERKNMEAQTVAENLNNRVADLTMEGIESVAGISDKNSLRQKFESFNTNYLVPFLTVSKEDNPNAIMLKRKYQNVLIENVFVY</sequence>
<keyword evidence="6 9" id="KW-0406">Ion transport</keyword>
<feature type="transmembrane region" description="Helical" evidence="11">
    <location>
        <begin position="20"/>
        <end position="42"/>
    </location>
</feature>
<keyword evidence="9" id="KW-0050">Antiport</keyword>
<feature type="transmembrane region" description="Helical" evidence="11">
    <location>
        <begin position="54"/>
        <end position="74"/>
    </location>
</feature>
<keyword evidence="5" id="KW-0915">Sodium</keyword>
<dbReference type="InterPro" id="IPR004709">
    <property type="entry name" value="NaH_exchanger"/>
</dbReference>
<name>A0A914PKT5_9BILA</name>
<dbReference type="PRINTS" id="PR01084">
    <property type="entry name" value="NAHEXCHNGR"/>
</dbReference>
<dbReference type="GO" id="GO:0015386">
    <property type="term" value="F:potassium:proton antiporter activity"/>
    <property type="evidence" value="ECO:0007669"/>
    <property type="project" value="TreeGrafter"/>
</dbReference>
<comment type="similarity">
    <text evidence="9">Belongs to the monovalent cation:proton antiporter 1 (CPA1) transporter (TC 2.A.36) family.</text>
</comment>
<feature type="domain" description="Cation/H+ exchanger transmembrane" evidence="12">
    <location>
        <begin position="1"/>
        <end position="333"/>
    </location>
</feature>
<keyword evidence="13" id="KW-1185">Reference proteome</keyword>
<protein>
    <recommendedName>
        <fullName evidence="9">Sodium/hydrogen exchanger</fullName>
    </recommendedName>
</protein>
<keyword evidence="7 11" id="KW-0472">Membrane</keyword>
<evidence type="ECO:0000256" key="10">
    <source>
        <dbReference type="SAM" id="Coils"/>
    </source>
</evidence>
<feature type="coiled-coil region" evidence="10">
    <location>
        <begin position="334"/>
        <end position="361"/>
    </location>
</feature>
<dbReference type="PANTHER" id="PTHR10110:SF98">
    <property type="entry name" value="SODIUM_HYDROGEN EXCHANGER"/>
    <property type="match status" value="1"/>
</dbReference>
<comment type="subcellular location">
    <subcellularLocation>
        <location evidence="1">Membrane</location>
        <topology evidence="1">Multi-pass membrane protein</topology>
    </subcellularLocation>
</comment>